<dbReference type="Proteomes" id="UP001054837">
    <property type="component" value="Unassembled WGS sequence"/>
</dbReference>
<sequence>MCRIPKIKQVRCGERKIGLWNPKALIISSPLLGFVQSVLHPQFCPGLLYQELNFNFRSVLSTSRAPRVTDRGQPCLREEVEVVSPKRYSMDTVDENRNRKRVNDLEVLESLHGGERFPHDRGSSPLLGFVQRGLPSTAQVYFIKKTTPAPFRPHCTLRESLIEGSRACEKKSKLSLAQKIFNGRGGRESKQGTN</sequence>
<evidence type="ECO:0000313" key="1">
    <source>
        <dbReference type="EMBL" id="GIY66174.1"/>
    </source>
</evidence>
<name>A0AAV4V827_9ARAC</name>
<dbReference type="AlphaFoldDB" id="A0AAV4V827"/>
<protein>
    <submittedName>
        <fullName evidence="1">Uncharacterized protein</fullName>
    </submittedName>
</protein>
<reference evidence="1 2" key="1">
    <citation type="submission" date="2021-06" db="EMBL/GenBank/DDBJ databases">
        <title>Caerostris darwini draft genome.</title>
        <authorList>
            <person name="Kono N."/>
            <person name="Arakawa K."/>
        </authorList>
    </citation>
    <scope>NUCLEOTIDE SEQUENCE [LARGE SCALE GENOMIC DNA]</scope>
</reference>
<accession>A0AAV4V827</accession>
<keyword evidence="2" id="KW-1185">Reference proteome</keyword>
<comment type="caution">
    <text evidence="1">The sequence shown here is derived from an EMBL/GenBank/DDBJ whole genome shotgun (WGS) entry which is preliminary data.</text>
</comment>
<dbReference type="EMBL" id="BPLQ01012547">
    <property type="protein sequence ID" value="GIY66174.1"/>
    <property type="molecule type" value="Genomic_DNA"/>
</dbReference>
<proteinExistence type="predicted"/>
<gene>
    <name evidence="1" type="ORF">CDAR_483431</name>
</gene>
<evidence type="ECO:0000313" key="2">
    <source>
        <dbReference type="Proteomes" id="UP001054837"/>
    </source>
</evidence>
<organism evidence="1 2">
    <name type="scientific">Caerostris darwini</name>
    <dbReference type="NCBI Taxonomy" id="1538125"/>
    <lineage>
        <taxon>Eukaryota</taxon>
        <taxon>Metazoa</taxon>
        <taxon>Ecdysozoa</taxon>
        <taxon>Arthropoda</taxon>
        <taxon>Chelicerata</taxon>
        <taxon>Arachnida</taxon>
        <taxon>Araneae</taxon>
        <taxon>Araneomorphae</taxon>
        <taxon>Entelegynae</taxon>
        <taxon>Araneoidea</taxon>
        <taxon>Araneidae</taxon>
        <taxon>Caerostris</taxon>
    </lineage>
</organism>